<feature type="transmembrane region" description="Helical" evidence="1">
    <location>
        <begin position="57"/>
        <end position="75"/>
    </location>
</feature>
<organism evidence="2 3">
    <name type="scientific">Aureimonas ureilytica</name>
    <dbReference type="NCBI Taxonomy" id="401562"/>
    <lineage>
        <taxon>Bacteria</taxon>
        <taxon>Pseudomonadati</taxon>
        <taxon>Pseudomonadota</taxon>
        <taxon>Alphaproteobacteria</taxon>
        <taxon>Hyphomicrobiales</taxon>
        <taxon>Aurantimonadaceae</taxon>
        <taxon>Aureimonas</taxon>
    </lineage>
</organism>
<keyword evidence="1" id="KW-1133">Transmembrane helix</keyword>
<dbReference type="Proteomes" id="UP000078272">
    <property type="component" value="Unassembled WGS sequence"/>
</dbReference>
<dbReference type="InterPro" id="IPR019253">
    <property type="entry name" value="DUF2244_TM"/>
</dbReference>
<name>A0A175R0V1_9HYPH</name>
<dbReference type="AlphaFoldDB" id="A0A175R0V1"/>
<dbReference type="PIRSF" id="PIRSF032162">
    <property type="entry name" value="UCP032162_imp"/>
    <property type="match status" value="1"/>
</dbReference>
<evidence type="ECO:0000313" key="3">
    <source>
        <dbReference type="Proteomes" id="UP000078272"/>
    </source>
</evidence>
<feature type="transmembrane region" description="Helical" evidence="1">
    <location>
        <begin position="33"/>
        <end position="51"/>
    </location>
</feature>
<dbReference type="EMBL" id="LDPZ01000080">
    <property type="protein sequence ID" value="KTQ82636.1"/>
    <property type="molecule type" value="Genomic_DNA"/>
</dbReference>
<dbReference type="Pfam" id="PF10003">
    <property type="entry name" value="DUF2244"/>
    <property type="match status" value="1"/>
</dbReference>
<gene>
    <name evidence="2" type="ORF">NS226_22180</name>
</gene>
<evidence type="ECO:0000256" key="1">
    <source>
        <dbReference type="SAM" id="Phobius"/>
    </source>
</evidence>
<dbReference type="OrthoDB" id="9808190at2"/>
<accession>A0A175R0V1</accession>
<keyword evidence="1" id="KW-0812">Transmembrane</keyword>
<dbReference type="PATRIC" id="fig|401562.3.peg.4937"/>
<evidence type="ECO:0000313" key="2">
    <source>
        <dbReference type="EMBL" id="KTQ82636.1"/>
    </source>
</evidence>
<reference evidence="2 3" key="1">
    <citation type="journal article" date="2016" name="Front. Microbiol.">
        <title>Genomic Resource of Rice Seed Associated Bacteria.</title>
        <authorList>
            <person name="Midha S."/>
            <person name="Bansal K."/>
            <person name="Sharma S."/>
            <person name="Kumar N."/>
            <person name="Patil P.P."/>
            <person name="Chaudhry V."/>
            <person name="Patil P.B."/>
        </authorList>
    </citation>
    <scope>NUCLEOTIDE SEQUENCE [LARGE SCALE GENOMIC DNA]</scope>
    <source>
        <strain evidence="2 3">NS226</strain>
    </source>
</reference>
<proteinExistence type="predicted"/>
<sequence>MVTDLRDASSAPDADAPLFQALLTPYRSLGRRGFHVTMALFGGASLVSGLAFVANGAWPIVGFFGLDVLLLWWALRASFHSARAREEVSVSRTDLSIRKISPRGAVREAHYNPGWTRFLVRRHPEFGVTQMSVHGEGRATEIGGFLNPEDRESFAKAFGRALAEAKRG</sequence>
<keyword evidence="1" id="KW-0472">Membrane</keyword>
<comment type="caution">
    <text evidence="2">The sequence shown here is derived from an EMBL/GenBank/DDBJ whole genome shotgun (WGS) entry which is preliminary data.</text>
</comment>
<dbReference type="STRING" id="401562.NS365_23050"/>
<dbReference type="InterPro" id="IPR016990">
    <property type="entry name" value="UCP032162_TM"/>
</dbReference>
<dbReference type="RefSeq" id="WP_058636805.1">
    <property type="nucleotide sequence ID" value="NZ_LDPZ01000080.1"/>
</dbReference>
<protein>
    <submittedName>
        <fullName evidence="2">Membrane protein</fullName>
    </submittedName>
</protein>